<dbReference type="OrthoDB" id="9803231at2"/>
<dbReference type="PANTHER" id="PTHR10948:SF23">
    <property type="entry name" value="TRANSPOSASE INSI FOR INSERTION SEQUENCE ELEMENT IS30A-RELATED"/>
    <property type="match status" value="1"/>
</dbReference>
<sequence>MLRLLNFRCSFCSNPLDETHREIKRNGVPSSPSFLSVETRNICLRREACSKRDVCGKGCLMPCPTCRTSMCNKVCPDFLPDQCPWLAKPPFACNGCHRRYGMGCGYEYRFYDGRMAHELAQKRKVESREGIDVTPEELEAMRAIVRPLIKKGQSPEVIWATHAGELPVCLSTFYRYVEMGVFGDIIGLNLPKKVRFKPRKRRADETPIPRHDLEGRTYKDFEALPDDKKMDAVEMDCVVGRRGEVQAILTLLFRRFRFQLMLFLPKHNQEEVGKALDMVERLIGLREFKRLFGVILTDKGSEFLDYGVIEKSCTSRGSRCRVYYCDPMKSGQKGSCEKNHVELRKVIPKGSSFAKLTPAKLSVACSHVNSYGRPQFGGASPLQLASRVVPAELLDGLSIGLVPAEEVMMKPGLIEL</sequence>
<name>A0A3N0I6J7_9ACTN</name>
<organism evidence="1 2">
    <name type="scientific">Slackia isoflavoniconvertens</name>
    <dbReference type="NCBI Taxonomy" id="572010"/>
    <lineage>
        <taxon>Bacteria</taxon>
        <taxon>Bacillati</taxon>
        <taxon>Actinomycetota</taxon>
        <taxon>Coriobacteriia</taxon>
        <taxon>Eggerthellales</taxon>
        <taxon>Eggerthellaceae</taxon>
        <taxon>Slackia</taxon>
    </lineage>
</organism>
<dbReference type="SUPFAM" id="SSF53098">
    <property type="entry name" value="Ribonuclease H-like"/>
    <property type="match status" value="1"/>
</dbReference>
<gene>
    <name evidence="1" type="ORF">DMP05_09515</name>
</gene>
<evidence type="ECO:0000313" key="2">
    <source>
        <dbReference type="Proteomes" id="UP000271472"/>
    </source>
</evidence>
<dbReference type="InterPro" id="IPR012337">
    <property type="entry name" value="RNaseH-like_sf"/>
</dbReference>
<dbReference type="AlphaFoldDB" id="A0A3N0I6J7"/>
<dbReference type="GO" id="GO:0004803">
    <property type="term" value="F:transposase activity"/>
    <property type="evidence" value="ECO:0007669"/>
    <property type="project" value="TreeGrafter"/>
</dbReference>
<dbReference type="InterPro" id="IPR053392">
    <property type="entry name" value="Transposase_IS30-like"/>
</dbReference>
<dbReference type="Proteomes" id="UP000271472">
    <property type="component" value="Unassembled WGS sequence"/>
</dbReference>
<protein>
    <submittedName>
        <fullName evidence="1">IS30 family transposase</fullName>
    </submittedName>
</protein>
<accession>A0A3N0I6J7</accession>
<dbReference type="GeneID" id="98662549"/>
<keyword evidence="2" id="KW-1185">Reference proteome</keyword>
<dbReference type="InterPro" id="IPR051917">
    <property type="entry name" value="Transposase-Integrase"/>
</dbReference>
<dbReference type="PANTHER" id="PTHR10948">
    <property type="entry name" value="TRANSPOSASE"/>
    <property type="match status" value="1"/>
</dbReference>
<dbReference type="NCBIfam" id="NF033563">
    <property type="entry name" value="transpos_IS30"/>
    <property type="match status" value="1"/>
</dbReference>
<dbReference type="GO" id="GO:0032196">
    <property type="term" value="P:transposition"/>
    <property type="evidence" value="ECO:0007669"/>
    <property type="project" value="TreeGrafter"/>
</dbReference>
<evidence type="ECO:0000313" key="1">
    <source>
        <dbReference type="EMBL" id="RNM32633.1"/>
    </source>
</evidence>
<dbReference type="RefSeq" id="WP_123220220.1">
    <property type="nucleotide sequence ID" value="NZ_JACHYQ010000001.1"/>
</dbReference>
<comment type="caution">
    <text evidence="1">The sequence shown here is derived from an EMBL/GenBank/DDBJ whole genome shotgun (WGS) entry which is preliminary data.</text>
</comment>
<proteinExistence type="predicted"/>
<reference evidence="2" key="1">
    <citation type="submission" date="2018-05" db="EMBL/GenBank/DDBJ databases">
        <title>Genome Sequencing of selected type strains of the family Eggerthellaceae.</title>
        <authorList>
            <person name="Danylec N."/>
            <person name="Stoll D.A."/>
            <person name="Doetsch A."/>
            <person name="Huch M."/>
        </authorList>
    </citation>
    <scope>NUCLEOTIDE SEQUENCE [LARGE SCALE GENOMIC DNA]</scope>
    <source>
        <strain evidence="2">DSM 22006</strain>
    </source>
</reference>
<dbReference type="EMBL" id="QIBZ01000028">
    <property type="protein sequence ID" value="RNM32633.1"/>
    <property type="molecule type" value="Genomic_DNA"/>
</dbReference>
<dbReference type="GO" id="GO:0005829">
    <property type="term" value="C:cytosol"/>
    <property type="evidence" value="ECO:0007669"/>
    <property type="project" value="TreeGrafter"/>
</dbReference>